<dbReference type="Proteomes" id="UP000320055">
    <property type="component" value="Unassembled WGS sequence"/>
</dbReference>
<evidence type="ECO:0000313" key="1">
    <source>
        <dbReference type="EMBL" id="VEP12972.1"/>
    </source>
</evidence>
<keyword evidence="2" id="KW-1185">Reference proteome</keyword>
<dbReference type="AlphaFoldDB" id="A0A563VNI7"/>
<organism evidence="1 2">
    <name type="scientific">Hyella patelloides LEGE 07179</name>
    <dbReference type="NCBI Taxonomy" id="945734"/>
    <lineage>
        <taxon>Bacteria</taxon>
        <taxon>Bacillati</taxon>
        <taxon>Cyanobacteriota</taxon>
        <taxon>Cyanophyceae</taxon>
        <taxon>Pleurocapsales</taxon>
        <taxon>Hyellaceae</taxon>
        <taxon>Hyella</taxon>
    </lineage>
</organism>
<dbReference type="OrthoDB" id="572771at2"/>
<gene>
    <name evidence="1" type="ORF">H1P_1740017</name>
</gene>
<name>A0A563VNI7_9CYAN</name>
<dbReference type="EMBL" id="CAACVJ010000084">
    <property type="protein sequence ID" value="VEP12972.1"/>
    <property type="molecule type" value="Genomic_DNA"/>
</dbReference>
<dbReference type="RefSeq" id="WP_144871159.1">
    <property type="nucleotide sequence ID" value="NZ_LR213925.1"/>
</dbReference>
<proteinExistence type="predicted"/>
<sequence length="217" mass="24318">MSIYSRGSGQNHFNRHRSKWGSSFLGAAMAVTLSLQPAMSGEKSGQLAISATDYPIVESANLDTNLDVPWSEPVIVQDPFEGEFIGIFDRHFFSSRVLNTSARLEVVSLWSLDTVRFLLAYRDRDCNFGSTFYHQTLSRDCLASNAALKITDVYLKLGEEVFRLESNNSRFEVDEKLATALKNSPSGNVDIRLIVENGETVDSEIGEETVKAWQFIY</sequence>
<reference evidence="1 2" key="1">
    <citation type="submission" date="2019-01" db="EMBL/GenBank/DDBJ databases">
        <authorList>
            <person name="Brito A."/>
        </authorList>
    </citation>
    <scope>NUCLEOTIDE SEQUENCE [LARGE SCALE GENOMIC DNA]</scope>
    <source>
        <strain evidence="1">1</strain>
    </source>
</reference>
<accession>A0A563VNI7</accession>
<protein>
    <submittedName>
        <fullName evidence="1">Uncharacterized protein</fullName>
    </submittedName>
</protein>
<evidence type="ECO:0000313" key="2">
    <source>
        <dbReference type="Proteomes" id="UP000320055"/>
    </source>
</evidence>